<keyword evidence="2" id="KW-1185">Reference proteome</keyword>
<gene>
    <name evidence="1" type="ORF">SanaruYs_02290</name>
</gene>
<comment type="caution">
    <text evidence="1">The sequence shown here is derived from an EMBL/GenBank/DDBJ whole genome shotgun (WGS) entry which is preliminary data.</text>
</comment>
<organism evidence="1 2">
    <name type="scientific">Chryseotalea sanaruensis</name>
    <dbReference type="NCBI Taxonomy" id="2482724"/>
    <lineage>
        <taxon>Bacteria</taxon>
        <taxon>Pseudomonadati</taxon>
        <taxon>Bacteroidota</taxon>
        <taxon>Cytophagia</taxon>
        <taxon>Cytophagales</taxon>
        <taxon>Chryseotaleaceae</taxon>
        <taxon>Chryseotalea</taxon>
    </lineage>
</organism>
<reference evidence="1 2" key="1">
    <citation type="submission" date="2018-11" db="EMBL/GenBank/DDBJ databases">
        <title>Chryseotalea sanarue gen. nov., sp., nov., a member of the family Cytophagaceae, isolated from a brackish lake in Hamamatsu Japan.</title>
        <authorList>
            <person name="Maejima Y."/>
            <person name="Iino T."/>
            <person name="Muraguchi Y."/>
            <person name="Fukuda K."/>
            <person name="Ohkuma M."/>
            <person name="Moriuchi R."/>
            <person name="Dohra H."/>
            <person name="Kimbara K."/>
            <person name="Shintani M."/>
        </authorList>
    </citation>
    <scope>NUCLEOTIDE SEQUENCE [LARGE SCALE GENOMIC DNA]</scope>
    <source>
        <strain evidence="1 2">Ys</strain>
    </source>
</reference>
<dbReference type="EMBL" id="BHXQ01000001">
    <property type="protein sequence ID" value="GCC50014.1"/>
    <property type="molecule type" value="Genomic_DNA"/>
</dbReference>
<evidence type="ECO:0008006" key="3">
    <source>
        <dbReference type="Google" id="ProtNLM"/>
    </source>
</evidence>
<accession>A0A401U4W7</accession>
<sequence length="148" mass="16255">MFFLLTINTQAQTDVAVTDEELGKYATAMDSVNELTLELMDSITLMVKNTTVVNAARYNDLSKIVNDENKLAEAKATPEEIAFVKSVADYKSKGTSEINAAFQSLAKDYVGAATFNKVKKALAADAELKGKYDSLMEELKKDNVRTVE</sequence>
<evidence type="ECO:0000313" key="2">
    <source>
        <dbReference type="Proteomes" id="UP000288227"/>
    </source>
</evidence>
<evidence type="ECO:0000313" key="1">
    <source>
        <dbReference type="EMBL" id="GCC50014.1"/>
    </source>
</evidence>
<dbReference type="AlphaFoldDB" id="A0A401U4W7"/>
<proteinExistence type="predicted"/>
<protein>
    <recommendedName>
        <fullName evidence="3">DUF4168 domain-containing protein</fullName>
    </recommendedName>
</protein>
<dbReference type="Proteomes" id="UP000288227">
    <property type="component" value="Unassembled WGS sequence"/>
</dbReference>
<name>A0A401U4W7_9BACT</name>